<gene>
    <name evidence="2" type="ORF">CFP75_34840</name>
</gene>
<feature type="chain" id="PRO_5038535673" description="Secreted protein" evidence="1">
    <location>
        <begin position="33"/>
        <end position="152"/>
    </location>
</feature>
<reference evidence="2 3" key="1">
    <citation type="submission" date="2017-07" db="EMBL/GenBank/DDBJ databases">
        <title>Amycolatopsis alba DSM 44262 Genome sequencing and assembly.</title>
        <authorList>
            <person name="Kaur N."/>
            <person name="Mayilraj S."/>
        </authorList>
    </citation>
    <scope>NUCLEOTIDE SEQUENCE [LARGE SCALE GENOMIC DNA]</scope>
    <source>
        <strain evidence="2 3">DSM 44262</strain>
    </source>
</reference>
<evidence type="ECO:0008006" key="4">
    <source>
        <dbReference type="Google" id="ProtNLM"/>
    </source>
</evidence>
<dbReference type="Proteomes" id="UP000215563">
    <property type="component" value="Unassembled WGS sequence"/>
</dbReference>
<evidence type="ECO:0000313" key="2">
    <source>
        <dbReference type="EMBL" id="OXM44389.1"/>
    </source>
</evidence>
<dbReference type="AlphaFoldDB" id="A0A229RD21"/>
<evidence type="ECO:0000256" key="1">
    <source>
        <dbReference type="SAM" id="SignalP"/>
    </source>
</evidence>
<dbReference type="RefSeq" id="WP_020637625.1">
    <property type="nucleotide sequence ID" value="NZ_KB913032.1"/>
</dbReference>
<sequence>MNHTPISRITKTFAVLVTGIVLAGLVPAAAVAAPASPTSSEQTSVHKKKKVKLEAKADKSKVKVGEETKLKGRLDVVADDGRDAADALELIVVQKLVAGVWVDLSNGSCKPNGSFVLSLSFSVKASLTLRVYHPETTLYASATSSVFGVVVV</sequence>
<keyword evidence="3" id="KW-1185">Reference proteome</keyword>
<feature type="signal peptide" evidence="1">
    <location>
        <begin position="1"/>
        <end position="32"/>
    </location>
</feature>
<proteinExistence type="predicted"/>
<dbReference type="EMBL" id="NMQU01000122">
    <property type="protein sequence ID" value="OXM44389.1"/>
    <property type="molecule type" value="Genomic_DNA"/>
</dbReference>
<organism evidence="2 3">
    <name type="scientific">Amycolatopsis alba DSM 44262</name>
    <dbReference type="NCBI Taxonomy" id="1125972"/>
    <lineage>
        <taxon>Bacteria</taxon>
        <taxon>Bacillati</taxon>
        <taxon>Actinomycetota</taxon>
        <taxon>Actinomycetes</taxon>
        <taxon>Pseudonocardiales</taxon>
        <taxon>Pseudonocardiaceae</taxon>
        <taxon>Amycolatopsis</taxon>
    </lineage>
</organism>
<dbReference type="OrthoDB" id="3695728at2"/>
<keyword evidence="1" id="KW-0732">Signal</keyword>
<comment type="caution">
    <text evidence="2">The sequence shown here is derived from an EMBL/GenBank/DDBJ whole genome shotgun (WGS) entry which is preliminary data.</text>
</comment>
<accession>A0A229RD21</accession>
<name>A0A229RD21_AMYAL</name>
<evidence type="ECO:0000313" key="3">
    <source>
        <dbReference type="Proteomes" id="UP000215563"/>
    </source>
</evidence>
<protein>
    <recommendedName>
        <fullName evidence="4">Secreted protein</fullName>
    </recommendedName>
</protein>